<evidence type="ECO:0000259" key="5">
    <source>
        <dbReference type="PROSITE" id="PS50174"/>
    </source>
</evidence>
<dbReference type="CDD" id="cd13153">
    <property type="entry name" value="KOW_GPKOW_B"/>
    <property type="match status" value="1"/>
</dbReference>
<feature type="compositionally biased region" description="Basic and acidic residues" evidence="4">
    <location>
        <begin position="233"/>
        <end position="247"/>
    </location>
</feature>
<keyword evidence="2" id="KW-0677">Repeat</keyword>
<dbReference type="SMART" id="SM00443">
    <property type="entry name" value="G_patch"/>
    <property type="match status" value="1"/>
</dbReference>
<feature type="region of interest" description="Disordered" evidence="4">
    <location>
        <begin position="233"/>
        <end position="359"/>
    </location>
</feature>
<dbReference type="InterPro" id="IPR000467">
    <property type="entry name" value="G_patch_dom"/>
</dbReference>
<organism evidence="6 7">
    <name type="scientific">Tegillarca granosa</name>
    <name type="common">Malaysian cockle</name>
    <name type="synonym">Anadara granosa</name>
    <dbReference type="NCBI Taxonomy" id="220873"/>
    <lineage>
        <taxon>Eukaryota</taxon>
        <taxon>Metazoa</taxon>
        <taxon>Spiralia</taxon>
        <taxon>Lophotrochozoa</taxon>
        <taxon>Mollusca</taxon>
        <taxon>Bivalvia</taxon>
        <taxon>Autobranchia</taxon>
        <taxon>Pteriomorphia</taxon>
        <taxon>Arcoida</taxon>
        <taxon>Arcoidea</taxon>
        <taxon>Arcidae</taxon>
        <taxon>Tegillarca</taxon>
    </lineage>
</organism>
<sequence>ISEKNETEKHKEYVTALDDREVQRPKEKKKEYVIPLIKNNDWRNIKTKSNITDEVESQAVKELIDDASKRNETWDERGKTDLNLTIPLLMQNKIPEGYETDDKLDVSLRAEEPEEADFEEMPIEQFGLAMLRGMGWNEGEGIGKNQKQIAPVEAILRPKGMGLGADRSQATQLNKSKMVANSDNKDEEQLLLKAGSHCVIQKGSNKDLYGTIEGLDEDNARVMVKLSLDKGKADKYKEKEEKKRERDDSDAEQDNKKHKKHKHDRERDRYSDREDKDNRHKYKDEKHKKRSHREKDREDSDEYRVREKREEYRDRERRDEYRDRERRKETEERLEKYSNQNGNGREDVKDLKGKTTNGNRSDSYFWVRPKIRVRIISQDYKKGKYFNTKVNVIDVVSPDNCVCRTDNGTVLENLTQSDMETVIPKMEKSFVILVSSKHRGQLAELMSKDKKNCKATVQLLKDRDEVLQVDYDSICEYIGDIHEEFDY</sequence>
<evidence type="ECO:0000256" key="2">
    <source>
        <dbReference type="ARBA" id="ARBA00022737"/>
    </source>
</evidence>
<keyword evidence="3" id="KW-0539">Nucleus</keyword>
<name>A0ABQ9E8Q1_TEGGR</name>
<dbReference type="InterPro" id="IPR026822">
    <property type="entry name" value="Spp2/MOS2_G-patch"/>
</dbReference>
<gene>
    <name evidence="6" type="ORF">KUTeg_020552</name>
</gene>
<dbReference type="Pfam" id="PF25088">
    <property type="entry name" value="GPKOW_C"/>
    <property type="match status" value="1"/>
</dbReference>
<evidence type="ECO:0000313" key="7">
    <source>
        <dbReference type="Proteomes" id="UP001217089"/>
    </source>
</evidence>
<dbReference type="InterPro" id="IPR045166">
    <property type="entry name" value="Spp2-like"/>
</dbReference>
<dbReference type="PROSITE" id="PS50174">
    <property type="entry name" value="G_PATCH"/>
    <property type="match status" value="1"/>
</dbReference>
<comment type="caution">
    <text evidence="6">The sequence shown here is derived from an EMBL/GenBank/DDBJ whole genome shotgun (WGS) entry which is preliminary data.</text>
</comment>
<dbReference type="Pfam" id="PF12656">
    <property type="entry name" value="G-patch_2"/>
    <property type="match status" value="1"/>
</dbReference>
<feature type="non-terminal residue" evidence="6">
    <location>
        <position position="1"/>
    </location>
</feature>
<feature type="compositionally biased region" description="Basic and acidic residues" evidence="4">
    <location>
        <begin position="344"/>
        <end position="353"/>
    </location>
</feature>
<feature type="compositionally biased region" description="Basic and acidic residues" evidence="4">
    <location>
        <begin position="293"/>
        <end position="336"/>
    </location>
</feature>
<reference evidence="6 7" key="1">
    <citation type="submission" date="2022-12" db="EMBL/GenBank/DDBJ databases">
        <title>Chromosome-level genome of Tegillarca granosa.</title>
        <authorList>
            <person name="Kim J."/>
        </authorList>
    </citation>
    <scope>NUCLEOTIDE SEQUENCE [LARGE SCALE GENOMIC DNA]</scope>
    <source>
        <strain evidence="6">Teg-2019</strain>
        <tissue evidence="6">Adductor muscle</tissue>
    </source>
</reference>
<dbReference type="EMBL" id="JARBDR010000918">
    <property type="protein sequence ID" value="KAJ8301565.1"/>
    <property type="molecule type" value="Genomic_DNA"/>
</dbReference>
<accession>A0ABQ9E8Q1</accession>
<dbReference type="PANTHER" id="PTHR15818:SF2">
    <property type="entry name" value="G-PATCH DOMAIN AND KOW MOTIFS-CONTAINING PROTEIN"/>
    <property type="match status" value="1"/>
</dbReference>
<protein>
    <recommendedName>
        <fullName evidence="5">G-patch domain-containing protein</fullName>
    </recommendedName>
</protein>
<proteinExistence type="predicted"/>
<evidence type="ECO:0000313" key="6">
    <source>
        <dbReference type="EMBL" id="KAJ8301565.1"/>
    </source>
</evidence>
<feature type="compositionally biased region" description="Basic and acidic residues" evidence="4">
    <location>
        <begin position="265"/>
        <end position="285"/>
    </location>
</feature>
<evidence type="ECO:0000256" key="3">
    <source>
        <dbReference type="ARBA" id="ARBA00023242"/>
    </source>
</evidence>
<feature type="domain" description="G-patch" evidence="5">
    <location>
        <begin position="123"/>
        <end position="168"/>
    </location>
</feature>
<keyword evidence="7" id="KW-1185">Reference proteome</keyword>
<dbReference type="InterPro" id="IPR041994">
    <property type="entry name" value="GPKOW_KOW2"/>
</dbReference>
<evidence type="ECO:0000256" key="4">
    <source>
        <dbReference type="SAM" id="MobiDB-lite"/>
    </source>
</evidence>
<comment type="subcellular location">
    <subcellularLocation>
        <location evidence="1">Nucleus</location>
    </subcellularLocation>
</comment>
<evidence type="ECO:0000256" key="1">
    <source>
        <dbReference type="ARBA" id="ARBA00004123"/>
    </source>
</evidence>
<dbReference type="Proteomes" id="UP001217089">
    <property type="component" value="Unassembled WGS sequence"/>
</dbReference>
<dbReference type="Gene3D" id="2.30.30.140">
    <property type="match status" value="1"/>
</dbReference>
<dbReference type="PANTHER" id="PTHR15818">
    <property type="entry name" value="G PATCH AND KOW-CONTAINING"/>
    <property type="match status" value="1"/>
</dbReference>